<proteinExistence type="predicted"/>
<reference evidence="1" key="1">
    <citation type="submission" date="2014-09" db="EMBL/GenBank/DDBJ databases">
        <authorList>
            <person name="Probst J Alexander"/>
        </authorList>
    </citation>
    <scope>NUCLEOTIDE SEQUENCE</scope>
</reference>
<dbReference type="AlphaFoldDB" id="A0A098ECN9"/>
<sequence length="33" mass="3773">MLNYGDEKSVKNLFDPVGINNVADIFYKQIAKK</sequence>
<accession>A0A098ECN9</accession>
<dbReference type="EMBL" id="CCXY01000191">
    <property type="protein sequence ID" value="CEG12780.1"/>
    <property type="molecule type" value="Genomic_DNA"/>
</dbReference>
<organism evidence="1">
    <name type="scientific">groundwater metagenome</name>
    <dbReference type="NCBI Taxonomy" id="717931"/>
    <lineage>
        <taxon>unclassified sequences</taxon>
        <taxon>metagenomes</taxon>
        <taxon>ecological metagenomes</taxon>
    </lineage>
</organism>
<protein>
    <submittedName>
        <fullName evidence="1">Uncharacterized protein</fullName>
    </submittedName>
</protein>
<name>A0A098ECN9_9ZZZZ</name>
<evidence type="ECO:0000313" key="1">
    <source>
        <dbReference type="EMBL" id="CEG12780.1"/>
    </source>
</evidence>
<gene>
    <name evidence="1" type="ORF">MSIBF_A2700013</name>
</gene>